<dbReference type="InterPro" id="IPR009717">
    <property type="entry name" value="Mo-dep_Nase_C"/>
</dbReference>
<protein>
    <submittedName>
        <fullName evidence="3">Mo-dependent nitrogenase family protein</fullName>
    </submittedName>
</protein>
<gene>
    <name evidence="3" type="ORF">NIES4072_62260</name>
</gene>
<evidence type="ECO:0000256" key="1">
    <source>
        <dbReference type="SAM" id="MobiDB-lite"/>
    </source>
</evidence>
<comment type="caution">
    <text evidence="3">The sequence shown here is derived from an EMBL/GenBank/DDBJ whole genome shotgun (WGS) entry which is preliminary data.</text>
</comment>
<sequence length="117" mass="13784">METINHTHEHTHTHPHPHPNYHPPNQKKRGWFNNLLNPLRRVVDEIEVKNNRIAHLICQTIPCCCPFERQIKLFGKCIDIPPLCKLNPLYDEFVGLRFRALSYLTDVCGEDVTRYIC</sequence>
<dbReference type="Proteomes" id="UP000245124">
    <property type="component" value="Unassembled WGS sequence"/>
</dbReference>
<organism evidence="3 4">
    <name type="scientific">Nostoc commune NIES-4072</name>
    <dbReference type="NCBI Taxonomy" id="2005467"/>
    <lineage>
        <taxon>Bacteria</taxon>
        <taxon>Bacillati</taxon>
        <taxon>Cyanobacteriota</taxon>
        <taxon>Cyanophyceae</taxon>
        <taxon>Nostocales</taxon>
        <taxon>Nostocaceae</taxon>
        <taxon>Nostoc</taxon>
    </lineage>
</organism>
<feature type="region of interest" description="Disordered" evidence="1">
    <location>
        <begin position="1"/>
        <end position="24"/>
    </location>
</feature>
<dbReference type="AlphaFoldDB" id="A0A2R5FW54"/>
<keyword evidence="4" id="KW-1185">Reference proteome</keyword>
<evidence type="ECO:0000259" key="2">
    <source>
        <dbReference type="Pfam" id="PF06967"/>
    </source>
</evidence>
<evidence type="ECO:0000313" key="3">
    <source>
        <dbReference type="EMBL" id="GBG22515.1"/>
    </source>
</evidence>
<feature type="compositionally biased region" description="Basic and acidic residues" evidence="1">
    <location>
        <begin position="1"/>
        <end position="12"/>
    </location>
</feature>
<proteinExistence type="predicted"/>
<name>A0A2R5FW54_NOSCO</name>
<reference evidence="3 4" key="1">
    <citation type="submission" date="2017-06" db="EMBL/GenBank/DDBJ databases">
        <title>Genome sequencing of cyanobaciteial culture collection at National Institute for Environmental Studies (NIES).</title>
        <authorList>
            <person name="Hirose Y."/>
            <person name="Shimura Y."/>
            <person name="Fujisawa T."/>
            <person name="Nakamura Y."/>
            <person name="Kawachi M."/>
        </authorList>
    </citation>
    <scope>NUCLEOTIDE SEQUENCE [LARGE SCALE GENOMIC DNA]</scope>
    <source>
        <strain evidence="3 4">NIES-4072</strain>
    </source>
</reference>
<feature type="compositionally biased region" description="Basic residues" evidence="1">
    <location>
        <begin position="13"/>
        <end position="24"/>
    </location>
</feature>
<dbReference type="RefSeq" id="WP_109012764.1">
    <property type="nucleotide sequence ID" value="NZ_BDUD01000001.1"/>
</dbReference>
<dbReference type="OrthoDB" id="513678at2"/>
<dbReference type="Pfam" id="PF06967">
    <property type="entry name" value="Mo-nitro_C"/>
    <property type="match status" value="1"/>
</dbReference>
<feature type="domain" description="Mo-dependent nitrogenase C-terminal" evidence="2">
    <location>
        <begin position="35"/>
        <end position="116"/>
    </location>
</feature>
<evidence type="ECO:0000313" key="4">
    <source>
        <dbReference type="Proteomes" id="UP000245124"/>
    </source>
</evidence>
<dbReference type="EMBL" id="BDUD01000001">
    <property type="protein sequence ID" value="GBG22515.1"/>
    <property type="molecule type" value="Genomic_DNA"/>
</dbReference>
<accession>A0A2R5FW54</accession>